<evidence type="ECO:0008006" key="3">
    <source>
        <dbReference type="Google" id="ProtNLM"/>
    </source>
</evidence>
<dbReference type="AlphaFoldDB" id="A0A857JMK6"/>
<name>A0A857JMK6_9ALTE</name>
<proteinExistence type="predicted"/>
<reference evidence="1 2" key="1">
    <citation type="submission" date="2019-12" db="EMBL/GenBank/DDBJ databases">
        <title>Genome sequencing and assembly of endphytes of Porphyra tenera.</title>
        <authorList>
            <person name="Park J.M."/>
            <person name="Shin R."/>
            <person name="Jo S.H."/>
        </authorList>
    </citation>
    <scope>NUCLEOTIDE SEQUENCE [LARGE SCALE GENOMIC DNA]</scope>
    <source>
        <strain evidence="1 2">GPM4</strain>
    </source>
</reference>
<gene>
    <name evidence="1" type="ORF">FX988_03570</name>
</gene>
<dbReference type="OrthoDB" id="7531957at2"/>
<dbReference type="Proteomes" id="UP000464524">
    <property type="component" value="Chromosome"/>
</dbReference>
<organism evidence="1 2">
    <name type="scientific">Paraglaciecola mesophila</name>
    <dbReference type="NCBI Taxonomy" id="197222"/>
    <lineage>
        <taxon>Bacteria</taxon>
        <taxon>Pseudomonadati</taxon>
        <taxon>Pseudomonadota</taxon>
        <taxon>Gammaproteobacteria</taxon>
        <taxon>Alteromonadales</taxon>
        <taxon>Alteromonadaceae</taxon>
        <taxon>Paraglaciecola</taxon>
    </lineage>
</organism>
<evidence type="ECO:0000313" key="2">
    <source>
        <dbReference type="Proteomes" id="UP000464524"/>
    </source>
</evidence>
<evidence type="ECO:0000313" key="1">
    <source>
        <dbReference type="EMBL" id="QHJ13309.1"/>
    </source>
</evidence>
<accession>A0A857JMK6</accession>
<protein>
    <recommendedName>
        <fullName evidence="3">Porin</fullName>
    </recommendedName>
</protein>
<dbReference type="RefSeq" id="WP_160181411.1">
    <property type="nucleotide sequence ID" value="NZ_CP047656.1"/>
</dbReference>
<sequence>MTRLILNNELCIFLVLIIMMMPATAQQISGLIQVNMVRADEHNPWFDKGTGIVAYQDNGVNIQQSVLRISDKLSSGFSYDLSANFYQLGEQHLGLTQASIQYKPISNRQIRFKGRAGFFYPRMSLENVDLGWLSPYTYTQSAINSWIGEELRVAGVEGSLFSAGRNRQSPFSWEITAGAFKGNDTLGTLLSWRGFAMHDRQSLHNDKVVFADYPTVNDPEGIFHPSYVEPFHELDGRIGFYLGGHLNYFKRTQLRYYYYDNQANPTVVNYQRLYAWRTKFHSLAFSHDITPATRFISQWLSGSSHMGERFVYINFDAWYMMLSHKMNDHRLSIRYDNFKVKEDDIFVHDLNNSDGSGLTLAWRYKINANWQLGLEQHVNRNQAAIRSTLGEGTRQNQQQTLVVAQFRWR</sequence>
<dbReference type="KEGG" id="pmes:FX988_03570"/>
<dbReference type="EMBL" id="CP047656">
    <property type="protein sequence ID" value="QHJ13309.1"/>
    <property type="molecule type" value="Genomic_DNA"/>
</dbReference>
<keyword evidence="2" id="KW-1185">Reference proteome</keyword>